<sequence length="625" mass="68360">MEDYEDFTPIIECGIEYSGVSAFKVPLGVPSPRTPSYGAHLPPASPHSSQKKLPIPSTPTRSGSFSAGNGKLLPASTPTRQGSFSAGSGKKPVPKYQNGLISHSKSLTYPGNINYGAENVVSTPSPWRSGRGPEAGIPRAPVKNHATSNGNGPDASTPSPWRSVPRGGEAGSSGAPVKQGSAEYRLSNGFSHSHSLDSSPATKSAPIRHLSFSRCSFKQVSVDIRRLRQFARQGSWKLLIERVKDAQRRGLLSTPDQEIAYGTYHLLALMQLQDYRAAAQEIAAFGDLNAPHYRYENHPELYPEKSGSMVPFALRCMHAELPHRVGQTGETLYRLYNLLAHCDSQIDVLQAERSLDPAERPESISTSTSDTDTQARIEPVNDEEIVVASLHTDDLESMADTEIEMANLHIDDESIAESDIAILEGLLATWRRRKEAVCFSIVGYHMHQQQFLVALQWLDKLIAKSPSDPHVKTKAALVQLQLGDVQGAQRTFSDVEALVSSPSSSSPELRNLVRRNRGILNVALGQFPEAIAEFDAVLAKDPHDIVSINNKALCLLYNQQLLDATDTLEDAIFKGPRRLVNEAVIANVCSMYEVVSFSGAAAKRSLRTWMKENGPDDFEPSSFRL</sequence>
<dbReference type="PANTHER" id="PTHR21581:SF6">
    <property type="entry name" value="TRAFFICKING PROTEIN PARTICLE COMPLEX SUBUNIT 12"/>
    <property type="match status" value="1"/>
</dbReference>
<proteinExistence type="predicted"/>
<comment type="caution">
    <text evidence="3">The sequence shown here is derived from an EMBL/GenBank/DDBJ whole genome shotgun (WGS) entry which is preliminary data.</text>
</comment>
<dbReference type="EMBL" id="CM026422">
    <property type="protein sequence ID" value="KAG0587125.1"/>
    <property type="molecule type" value="Genomic_DNA"/>
</dbReference>
<dbReference type="InterPro" id="IPR011990">
    <property type="entry name" value="TPR-like_helical_dom_sf"/>
</dbReference>
<feature type="region of interest" description="Disordered" evidence="2">
    <location>
        <begin position="355"/>
        <end position="374"/>
    </location>
</feature>
<feature type="compositionally biased region" description="Polar residues" evidence="2">
    <location>
        <begin position="76"/>
        <end position="86"/>
    </location>
</feature>
<accession>A0A8T0IVF1</accession>
<organism evidence="3 4">
    <name type="scientific">Ceratodon purpureus</name>
    <name type="common">Fire moss</name>
    <name type="synonym">Dicranum purpureum</name>
    <dbReference type="NCBI Taxonomy" id="3225"/>
    <lineage>
        <taxon>Eukaryota</taxon>
        <taxon>Viridiplantae</taxon>
        <taxon>Streptophyta</taxon>
        <taxon>Embryophyta</taxon>
        <taxon>Bryophyta</taxon>
        <taxon>Bryophytina</taxon>
        <taxon>Bryopsida</taxon>
        <taxon>Dicranidae</taxon>
        <taxon>Pseudoditrichales</taxon>
        <taxon>Ditrichaceae</taxon>
        <taxon>Ceratodon</taxon>
    </lineage>
</organism>
<dbReference type="PANTHER" id="PTHR21581">
    <property type="entry name" value="D-ALANYL-D-ALANINE CARBOXYPEPTIDASE"/>
    <property type="match status" value="1"/>
</dbReference>
<dbReference type="Proteomes" id="UP000822688">
    <property type="component" value="Chromosome 2"/>
</dbReference>
<dbReference type="AlphaFoldDB" id="A0A8T0IVF1"/>
<evidence type="ECO:0000256" key="2">
    <source>
        <dbReference type="SAM" id="MobiDB-lite"/>
    </source>
</evidence>
<evidence type="ECO:0000313" key="3">
    <source>
        <dbReference type="EMBL" id="KAG0587125.1"/>
    </source>
</evidence>
<feature type="compositionally biased region" description="Low complexity" evidence="2">
    <location>
        <begin position="363"/>
        <end position="372"/>
    </location>
</feature>
<dbReference type="PROSITE" id="PS50005">
    <property type="entry name" value="TPR"/>
    <property type="match status" value="1"/>
</dbReference>
<feature type="region of interest" description="Disordered" evidence="2">
    <location>
        <begin position="123"/>
        <end position="179"/>
    </location>
</feature>
<name>A0A8T0IVF1_CERPU</name>
<reference evidence="3" key="1">
    <citation type="submission" date="2020-06" db="EMBL/GenBank/DDBJ databases">
        <title>WGS assembly of Ceratodon purpureus strain R40.</title>
        <authorList>
            <person name="Carey S.B."/>
            <person name="Jenkins J."/>
            <person name="Shu S."/>
            <person name="Lovell J.T."/>
            <person name="Sreedasyam A."/>
            <person name="Maumus F."/>
            <person name="Tiley G.P."/>
            <person name="Fernandez-Pozo N."/>
            <person name="Barry K."/>
            <person name="Chen C."/>
            <person name="Wang M."/>
            <person name="Lipzen A."/>
            <person name="Daum C."/>
            <person name="Saski C.A."/>
            <person name="Payton A.C."/>
            <person name="Mcbreen J.C."/>
            <person name="Conrad R.E."/>
            <person name="Kollar L.M."/>
            <person name="Olsson S."/>
            <person name="Huttunen S."/>
            <person name="Landis J.B."/>
            <person name="Wickett N.J."/>
            <person name="Johnson M.G."/>
            <person name="Rensing S.A."/>
            <person name="Grimwood J."/>
            <person name="Schmutz J."/>
            <person name="Mcdaniel S.F."/>
        </authorList>
    </citation>
    <scope>NUCLEOTIDE SEQUENCE</scope>
    <source>
        <strain evidence="3">R40</strain>
    </source>
</reference>
<feature type="compositionally biased region" description="Polar residues" evidence="2">
    <location>
        <begin position="145"/>
        <end position="160"/>
    </location>
</feature>
<evidence type="ECO:0000313" key="4">
    <source>
        <dbReference type="Proteomes" id="UP000822688"/>
    </source>
</evidence>
<protein>
    <submittedName>
        <fullName evidence="3">Uncharacterized protein</fullName>
    </submittedName>
</protein>
<feature type="region of interest" description="Disordered" evidence="2">
    <location>
        <begin position="29"/>
        <end position="96"/>
    </location>
</feature>
<feature type="compositionally biased region" description="Polar residues" evidence="2">
    <location>
        <begin position="58"/>
        <end position="67"/>
    </location>
</feature>
<keyword evidence="4" id="KW-1185">Reference proteome</keyword>
<evidence type="ECO:0000256" key="1">
    <source>
        <dbReference type="PROSITE-ProRule" id="PRU00339"/>
    </source>
</evidence>
<dbReference type="InterPro" id="IPR019734">
    <property type="entry name" value="TPR_rpt"/>
</dbReference>
<feature type="repeat" description="TPR" evidence="1">
    <location>
        <begin position="511"/>
        <end position="544"/>
    </location>
</feature>
<dbReference type="Gene3D" id="1.25.40.10">
    <property type="entry name" value="Tetratricopeptide repeat domain"/>
    <property type="match status" value="1"/>
</dbReference>
<keyword evidence="1" id="KW-0802">TPR repeat</keyword>
<dbReference type="SUPFAM" id="SSF48452">
    <property type="entry name" value="TPR-like"/>
    <property type="match status" value="1"/>
</dbReference>
<gene>
    <name evidence="3" type="ORF">KC19_2G142200</name>
</gene>